<sequence length="226" mass="25876">MSLSVSSSPAVPLRCRPFRLRPCYSAATRVVVRFVSARHRSAAGHHLSSVAEMPASSEMRYSPDREPRTDGHKQGRSLEDGLLFREKEEDLALQRPFLICLIRSLYWIDGLRWSYISPGLFMENAATHFKSSDVHENYHYLKYRQQVSFLNCIIHPFPNGSICACSRNHLQTAHLFHSNHVSQSYLYHLTVTPFLELTTSLNFLFIMLGSTNLNLWLGATDSTTDW</sequence>
<dbReference type="EMBL" id="JASCZI010120870">
    <property type="protein sequence ID" value="MED6156525.1"/>
    <property type="molecule type" value="Genomic_DNA"/>
</dbReference>
<comment type="caution">
    <text evidence="2">The sequence shown here is derived from an EMBL/GenBank/DDBJ whole genome shotgun (WGS) entry which is preliminary data.</text>
</comment>
<evidence type="ECO:0000256" key="1">
    <source>
        <dbReference type="SAM" id="MobiDB-lite"/>
    </source>
</evidence>
<evidence type="ECO:0000313" key="3">
    <source>
        <dbReference type="Proteomes" id="UP001341840"/>
    </source>
</evidence>
<evidence type="ECO:0000313" key="2">
    <source>
        <dbReference type="EMBL" id="MED6156525.1"/>
    </source>
</evidence>
<protein>
    <submittedName>
        <fullName evidence="2">Uncharacterized protein</fullName>
    </submittedName>
</protein>
<name>A0ABU6U5R6_9FABA</name>
<gene>
    <name evidence="2" type="ORF">PIB30_015178</name>
</gene>
<accession>A0ABU6U5R6</accession>
<feature type="region of interest" description="Disordered" evidence="1">
    <location>
        <begin position="51"/>
        <end position="77"/>
    </location>
</feature>
<proteinExistence type="predicted"/>
<feature type="compositionally biased region" description="Basic and acidic residues" evidence="1">
    <location>
        <begin position="61"/>
        <end position="77"/>
    </location>
</feature>
<organism evidence="2 3">
    <name type="scientific">Stylosanthes scabra</name>
    <dbReference type="NCBI Taxonomy" id="79078"/>
    <lineage>
        <taxon>Eukaryota</taxon>
        <taxon>Viridiplantae</taxon>
        <taxon>Streptophyta</taxon>
        <taxon>Embryophyta</taxon>
        <taxon>Tracheophyta</taxon>
        <taxon>Spermatophyta</taxon>
        <taxon>Magnoliopsida</taxon>
        <taxon>eudicotyledons</taxon>
        <taxon>Gunneridae</taxon>
        <taxon>Pentapetalae</taxon>
        <taxon>rosids</taxon>
        <taxon>fabids</taxon>
        <taxon>Fabales</taxon>
        <taxon>Fabaceae</taxon>
        <taxon>Papilionoideae</taxon>
        <taxon>50 kb inversion clade</taxon>
        <taxon>dalbergioids sensu lato</taxon>
        <taxon>Dalbergieae</taxon>
        <taxon>Pterocarpus clade</taxon>
        <taxon>Stylosanthes</taxon>
    </lineage>
</organism>
<reference evidence="2 3" key="1">
    <citation type="journal article" date="2023" name="Plants (Basel)">
        <title>Bridging the Gap: Combining Genomics and Transcriptomics Approaches to Understand Stylosanthes scabra, an Orphan Legume from the Brazilian Caatinga.</title>
        <authorList>
            <person name="Ferreira-Neto J.R.C."/>
            <person name="da Silva M.D."/>
            <person name="Binneck E."/>
            <person name="de Melo N.F."/>
            <person name="da Silva R.H."/>
            <person name="de Melo A.L.T.M."/>
            <person name="Pandolfi V."/>
            <person name="Bustamante F.O."/>
            <person name="Brasileiro-Vidal A.C."/>
            <person name="Benko-Iseppon A.M."/>
        </authorList>
    </citation>
    <scope>NUCLEOTIDE SEQUENCE [LARGE SCALE GENOMIC DNA]</scope>
    <source>
        <tissue evidence="2">Leaves</tissue>
    </source>
</reference>
<keyword evidence="3" id="KW-1185">Reference proteome</keyword>
<dbReference type="Proteomes" id="UP001341840">
    <property type="component" value="Unassembled WGS sequence"/>
</dbReference>